<feature type="region of interest" description="Disordered" evidence="1">
    <location>
        <begin position="78"/>
        <end position="106"/>
    </location>
</feature>
<dbReference type="Proteomes" id="UP001497482">
    <property type="component" value="Chromosome 12"/>
</dbReference>
<proteinExistence type="predicted"/>
<dbReference type="EMBL" id="OZ035834">
    <property type="protein sequence ID" value="CAL1575235.1"/>
    <property type="molecule type" value="Genomic_DNA"/>
</dbReference>
<sequence length="106" mass="11133">MALSQCAALIGDVPPAAGKVRPQGRREEQAQGGSAEGPLGEQIHSTERNRLVLTSCVAKLSKEVTVCHGRGASRACNLTSQEEKEAPAPGEMESKGMDGQDCMSPR</sequence>
<dbReference type="AlphaFoldDB" id="A0AAV2JHN2"/>
<protein>
    <submittedName>
        <fullName evidence="2">Uncharacterized protein</fullName>
    </submittedName>
</protein>
<gene>
    <name evidence="2" type="ORF">KC01_LOCUS6845</name>
</gene>
<keyword evidence="3" id="KW-1185">Reference proteome</keyword>
<organism evidence="2 3">
    <name type="scientific">Knipowitschia caucasica</name>
    <name type="common">Caucasian dwarf goby</name>
    <name type="synonym">Pomatoschistus caucasicus</name>
    <dbReference type="NCBI Taxonomy" id="637954"/>
    <lineage>
        <taxon>Eukaryota</taxon>
        <taxon>Metazoa</taxon>
        <taxon>Chordata</taxon>
        <taxon>Craniata</taxon>
        <taxon>Vertebrata</taxon>
        <taxon>Euteleostomi</taxon>
        <taxon>Actinopterygii</taxon>
        <taxon>Neopterygii</taxon>
        <taxon>Teleostei</taxon>
        <taxon>Neoteleostei</taxon>
        <taxon>Acanthomorphata</taxon>
        <taxon>Gobiaria</taxon>
        <taxon>Gobiiformes</taxon>
        <taxon>Gobioidei</taxon>
        <taxon>Gobiidae</taxon>
        <taxon>Gobiinae</taxon>
        <taxon>Knipowitschia</taxon>
    </lineage>
</organism>
<feature type="region of interest" description="Disordered" evidence="1">
    <location>
        <begin position="12"/>
        <end position="47"/>
    </location>
</feature>
<evidence type="ECO:0000313" key="3">
    <source>
        <dbReference type="Proteomes" id="UP001497482"/>
    </source>
</evidence>
<evidence type="ECO:0000256" key="1">
    <source>
        <dbReference type="SAM" id="MobiDB-lite"/>
    </source>
</evidence>
<feature type="compositionally biased region" description="Basic and acidic residues" evidence="1">
    <location>
        <begin position="81"/>
        <end position="98"/>
    </location>
</feature>
<accession>A0AAV2JHN2</accession>
<name>A0AAV2JHN2_KNICA</name>
<evidence type="ECO:0000313" key="2">
    <source>
        <dbReference type="EMBL" id="CAL1575235.1"/>
    </source>
</evidence>
<reference evidence="2 3" key="1">
    <citation type="submission" date="2024-04" db="EMBL/GenBank/DDBJ databases">
        <authorList>
            <person name="Waldvogel A.-M."/>
            <person name="Schoenle A."/>
        </authorList>
    </citation>
    <scope>NUCLEOTIDE SEQUENCE [LARGE SCALE GENOMIC DNA]</scope>
</reference>